<dbReference type="PROSITE" id="PS50048">
    <property type="entry name" value="ZN2_CY6_FUNGAL_2"/>
    <property type="match status" value="1"/>
</dbReference>
<feature type="coiled-coil region" evidence="8">
    <location>
        <begin position="67"/>
        <end position="94"/>
    </location>
</feature>
<evidence type="ECO:0000259" key="10">
    <source>
        <dbReference type="PROSITE" id="PS50048"/>
    </source>
</evidence>
<dbReference type="Gene3D" id="4.10.240.10">
    <property type="entry name" value="Zn(2)-C6 fungal-type DNA-binding domain"/>
    <property type="match status" value="1"/>
</dbReference>
<evidence type="ECO:0000256" key="2">
    <source>
        <dbReference type="ARBA" id="ARBA00022723"/>
    </source>
</evidence>
<dbReference type="GO" id="GO:0006351">
    <property type="term" value="P:DNA-templated transcription"/>
    <property type="evidence" value="ECO:0007669"/>
    <property type="project" value="InterPro"/>
</dbReference>
<feature type="region of interest" description="Disordered" evidence="9">
    <location>
        <begin position="664"/>
        <end position="683"/>
    </location>
</feature>
<feature type="compositionally biased region" description="Polar residues" evidence="9">
    <location>
        <begin position="779"/>
        <end position="790"/>
    </location>
</feature>
<dbReference type="CDD" id="cd15485">
    <property type="entry name" value="ZIP_Cat8"/>
    <property type="match status" value="1"/>
</dbReference>
<sequence>MPGIFPMKLIKTGNSNQVRVAQACDRCRSKKIRCDGIRPSCSQCASVGFQCKTSDKLSRRAFPRGYTESLEERVRILENEATELKSLLDAKDEQLDVISRLHSYSPYSPKSLTSTSPKRPSKPVSEASDPPAVEESTSEDDLFSMPESSSLVRDGKSGEFYTGASSGRAFIDIFKSRMRETSPCDIEFSGNTFFTRKEKIVKIFPNRSAAHAVKPPPRMISDLLVTAFFQEYHPLFPILHRPKFLSIYENLISCEQDSPEYPREYHEIAQLFLVFSIASSQSETRNTAEHESFTRQWQYALEAIMLEPSLESLQCLVLAQLYCMSIGDDSRLNQYKSLAVGTALRLGLNQDQKQFGISALQLEMRKRAFWCVYLLDAFSAAMLGLPTLIKDEEVNVEYPADIDDEYVCESGFLPTMPGDHTKISSALALFRGSRILAKVLSKIYSAQPNKKQSYKELQRLEEELDAWKANLAPHLRLEFVNGMPGTNIVHSRSPLLVFAYYYIRILIHRSTVGSDANSSAGSIHAVVESSNRMFQIVKLLEERKLGFSFCLNKNQTLLLCTFAILHGATDYAHDGVLAKDTQKLIVEILNTLQKNRYPLAKALNVIAASLFKLDRKQSTVKTSPSPSLPSPIREDVQQLRRAYSMSATKIQDKSKPRLIQTDVVSIPGNMSPPPSSITYHSNWSRASLPPQGVSPKSLHTSSKSLSSPCPITPVTPSLDKGNSNNDFYSWSVGSNSATSETPTRQSAAGESEWEKMLAIMDQNQGVNIYGGGPTFESPVESTNPLESPTESADRRDSNSARSIYEVLHPTAASVSSFSNFSDEDLAIPIFDTDNTSGYYPDLMGGAIPIPGASLNLDSAWML</sequence>
<dbReference type="InterPro" id="IPR007219">
    <property type="entry name" value="XnlR_reg_dom"/>
</dbReference>
<keyword evidence="12" id="KW-1185">Reference proteome</keyword>
<dbReference type="PANTHER" id="PTHR46910:SF12">
    <property type="entry name" value="REGULATORY PROTEIN CAT8"/>
    <property type="match status" value="1"/>
</dbReference>
<evidence type="ECO:0000313" key="12">
    <source>
        <dbReference type="Proteomes" id="UP001375240"/>
    </source>
</evidence>
<keyword evidence="7" id="KW-0539">Nucleus</keyword>
<protein>
    <recommendedName>
        <fullName evidence="10">Zn(2)-C6 fungal-type domain-containing protein</fullName>
    </recommendedName>
</protein>
<proteinExistence type="predicted"/>
<evidence type="ECO:0000313" key="11">
    <source>
        <dbReference type="EMBL" id="KAK6332899.1"/>
    </source>
</evidence>
<dbReference type="CDD" id="cd12148">
    <property type="entry name" value="fungal_TF_MHR"/>
    <property type="match status" value="1"/>
</dbReference>
<name>A0AAV9U091_9PEZI</name>
<evidence type="ECO:0000256" key="4">
    <source>
        <dbReference type="ARBA" id="ARBA00023015"/>
    </source>
</evidence>
<dbReference type="SMART" id="SM00906">
    <property type="entry name" value="Fungal_trans"/>
    <property type="match status" value="1"/>
</dbReference>
<dbReference type="InterPro" id="IPR050987">
    <property type="entry name" value="AtrR-like"/>
</dbReference>
<evidence type="ECO:0000256" key="7">
    <source>
        <dbReference type="ARBA" id="ARBA00023242"/>
    </source>
</evidence>
<evidence type="ECO:0000256" key="5">
    <source>
        <dbReference type="ARBA" id="ARBA00023125"/>
    </source>
</evidence>
<evidence type="ECO:0000256" key="3">
    <source>
        <dbReference type="ARBA" id="ARBA00022833"/>
    </source>
</evidence>
<dbReference type="PANTHER" id="PTHR46910">
    <property type="entry name" value="TRANSCRIPTION FACTOR PDR1"/>
    <property type="match status" value="1"/>
</dbReference>
<dbReference type="GO" id="GO:0008270">
    <property type="term" value="F:zinc ion binding"/>
    <property type="evidence" value="ECO:0007669"/>
    <property type="project" value="InterPro"/>
</dbReference>
<reference evidence="11 12" key="1">
    <citation type="submission" date="2019-10" db="EMBL/GenBank/DDBJ databases">
        <authorList>
            <person name="Palmer J.M."/>
        </authorList>
    </citation>
    <scope>NUCLEOTIDE SEQUENCE [LARGE SCALE GENOMIC DNA]</scope>
    <source>
        <strain evidence="11 12">TWF696</strain>
    </source>
</reference>
<dbReference type="CDD" id="cd00067">
    <property type="entry name" value="GAL4"/>
    <property type="match status" value="1"/>
</dbReference>
<keyword evidence="2" id="KW-0479">Metal-binding</keyword>
<dbReference type="PROSITE" id="PS00463">
    <property type="entry name" value="ZN2_CY6_FUNGAL_1"/>
    <property type="match status" value="1"/>
</dbReference>
<evidence type="ECO:0000256" key="8">
    <source>
        <dbReference type="SAM" id="Coils"/>
    </source>
</evidence>
<keyword evidence="8" id="KW-0175">Coiled coil</keyword>
<dbReference type="GO" id="GO:0003677">
    <property type="term" value="F:DNA binding"/>
    <property type="evidence" value="ECO:0007669"/>
    <property type="project" value="UniProtKB-KW"/>
</dbReference>
<comment type="caution">
    <text evidence="11">The sequence shown here is derived from an EMBL/GenBank/DDBJ whole genome shotgun (WGS) entry which is preliminary data.</text>
</comment>
<feature type="compositionally biased region" description="Low complexity" evidence="9">
    <location>
        <begin position="694"/>
        <end position="708"/>
    </location>
</feature>
<dbReference type="InterPro" id="IPR001138">
    <property type="entry name" value="Zn2Cys6_DnaBD"/>
</dbReference>
<keyword evidence="3" id="KW-0862">Zinc</keyword>
<dbReference type="SUPFAM" id="SSF57701">
    <property type="entry name" value="Zn2/Cys6 DNA-binding domain"/>
    <property type="match status" value="1"/>
</dbReference>
<feature type="domain" description="Zn(2)-C6 fungal-type" evidence="10">
    <location>
        <begin position="23"/>
        <end position="53"/>
    </location>
</feature>
<dbReference type="FunFam" id="4.10.240.10:FF:000007">
    <property type="entry name" value="C6 transcription factor FacB"/>
    <property type="match status" value="1"/>
</dbReference>
<comment type="subcellular location">
    <subcellularLocation>
        <location evidence="1">Nucleus</location>
    </subcellularLocation>
</comment>
<dbReference type="Pfam" id="PF00172">
    <property type="entry name" value="Zn_clus"/>
    <property type="match status" value="1"/>
</dbReference>
<evidence type="ECO:0000256" key="9">
    <source>
        <dbReference type="SAM" id="MobiDB-lite"/>
    </source>
</evidence>
<evidence type="ECO:0000256" key="6">
    <source>
        <dbReference type="ARBA" id="ARBA00023163"/>
    </source>
</evidence>
<feature type="region of interest" description="Disordered" evidence="9">
    <location>
        <begin position="767"/>
        <end position="798"/>
    </location>
</feature>
<gene>
    <name evidence="11" type="ORF">TWF696_002918</name>
</gene>
<dbReference type="EMBL" id="JAVHNQ010000014">
    <property type="protein sequence ID" value="KAK6332899.1"/>
    <property type="molecule type" value="Genomic_DNA"/>
</dbReference>
<feature type="region of interest" description="Disordered" evidence="9">
    <location>
        <begin position="688"/>
        <end position="722"/>
    </location>
</feature>
<dbReference type="InterPro" id="IPR036864">
    <property type="entry name" value="Zn2-C6_fun-type_DNA-bd_sf"/>
</dbReference>
<feature type="region of interest" description="Disordered" evidence="9">
    <location>
        <begin position="108"/>
        <end position="154"/>
    </location>
</feature>
<feature type="compositionally biased region" description="Polar residues" evidence="9">
    <location>
        <begin position="108"/>
        <end position="118"/>
    </location>
</feature>
<dbReference type="GO" id="GO:0000981">
    <property type="term" value="F:DNA-binding transcription factor activity, RNA polymerase II-specific"/>
    <property type="evidence" value="ECO:0007669"/>
    <property type="project" value="InterPro"/>
</dbReference>
<organism evidence="11 12">
    <name type="scientific">Orbilia brochopaga</name>
    <dbReference type="NCBI Taxonomy" id="3140254"/>
    <lineage>
        <taxon>Eukaryota</taxon>
        <taxon>Fungi</taxon>
        <taxon>Dikarya</taxon>
        <taxon>Ascomycota</taxon>
        <taxon>Pezizomycotina</taxon>
        <taxon>Orbiliomycetes</taxon>
        <taxon>Orbiliales</taxon>
        <taxon>Orbiliaceae</taxon>
        <taxon>Orbilia</taxon>
    </lineage>
</organism>
<dbReference type="SMART" id="SM00066">
    <property type="entry name" value="GAL4"/>
    <property type="match status" value="1"/>
</dbReference>
<keyword evidence="4" id="KW-0805">Transcription regulation</keyword>
<evidence type="ECO:0000256" key="1">
    <source>
        <dbReference type="ARBA" id="ARBA00004123"/>
    </source>
</evidence>
<dbReference type="Proteomes" id="UP001375240">
    <property type="component" value="Unassembled WGS sequence"/>
</dbReference>
<keyword evidence="6" id="KW-0804">Transcription</keyword>
<keyword evidence="5" id="KW-0238">DNA-binding</keyword>
<dbReference type="AlphaFoldDB" id="A0AAV9U091"/>
<accession>A0AAV9U091</accession>
<dbReference type="Pfam" id="PF04082">
    <property type="entry name" value="Fungal_trans"/>
    <property type="match status" value="1"/>
</dbReference>
<dbReference type="GO" id="GO:0005634">
    <property type="term" value="C:nucleus"/>
    <property type="evidence" value="ECO:0007669"/>
    <property type="project" value="UniProtKB-SubCell"/>
</dbReference>